<name>A0AAW9YTA4_9GAMM</name>
<evidence type="ECO:0000313" key="3">
    <source>
        <dbReference type="EMBL" id="NIY57376.1"/>
    </source>
</evidence>
<dbReference type="SUPFAM" id="SSF52172">
    <property type="entry name" value="CheY-like"/>
    <property type="match status" value="1"/>
</dbReference>
<gene>
    <name evidence="3" type="ORF">CHQ83_09590</name>
</gene>
<organism evidence="3 4">
    <name type="scientific">Francisella orientalis</name>
    <dbReference type="NCBI Taxonomy" id="299583"/>
    <lineage>
        <taxon>Bacteria</taxon>
        <taxon>Pseudomonadati</taxon>
        <taxon>Pseudomonadota</taxon>
        <taxon>Gammaproteobacteria</taxon>
        <taxon>Thiotrichales</taxon>
        <taxon>Francisellaceae</taxon>
        <taxon>Francisella</taxon>
    </lineage>
</organism>
<comment type="caution">
    <text evidence="3">The sequence shown here is derived from an EMBL/GenBank/DDBJ whole genome shotgun (WGS) entry which is preliminary data.</text>
</comment>
<dbReference type="GO" id="GO:0003677">
    <property type="term" value="F:DNA binding"/>
    <property type="evidence" value="ECO:0007669"/>
    <property type="project" value="UniProtKB-KW"/>
</dbReference>
<dbReference type="EMBL" id="QPQM01000026">
    <property type="protein sequence ID" value="NIY57376.1"/>
    <property type="molecule type" value="Genomic_DNA"/>
</dbReference>
<evidence type="ECO:0000256" key="1">
    <source>
        <dbReference type="PROSITE-ProRule" id="PRU00169"/>
    </source>
</evidence>
<dbReference type="GO" id="GO:0000160">
    <property type="term" value="P:phosphorelay signal transduction system"/>
    <property type="evidence" value="ECO:0007669"/>
    <property type="project" value="InterPro"/>
</dbReference>
<evidence type="ECO:0000313" key="4">
    <source>
        <dbReference type="Proteomes" id="UP000774689"/>
    </source>
</evidence>
<dbReference type="Gene3D" id="3.40.50.2300">
    <property type="match status" value="1"/>
</dbReference>
<dbReference type="Proteomes" id="UP000774689">
    <property type="component" value="Unassembled WGS sequence"/>
</dbReference>
<dbReference type="InterPro" id="IPR001789">
    <property type="entry name" value="Sig_transdc_resp-reg_receiver"/>
</dbReference>
<dbReference type="PROSITE" id="PS50110">
    <property type="entry name" value="RESPONSE_REGULATORY"/>
    <property type="match status" value="1"/>
</dbReference>
<reference evidence="3" key="1">
    <citation type="journal article" date="2020" name="Int. J. Syst. Evol. Microbiol.">
        <title>Reclassification of Francisella noatunensis subsp. orientalis Ottem et al. 2009 as Francisella orientalis sp. nov., Francisella noatunensis subsp. chilensis subsp. nov. and emended description of Francisella noatunensis.</title>
        <authorList>
            <person name="Ramirez-Paredes J.G."/>
            <person name="Larsson P."/>
            <person name="Thompson K.D."/>
            <person name="Penman D.J."/>
            <person name="Busse H.J."/>
            <person name="Ohrman C."/>
            <person name="Sjodin A."/>
            <person name="Soto E."/>
            <person name="Richards R.H."/>
            <person name="Adams A."/>
            <person name="Colquhoun D.J."/>
        </authorList>
    </citation>
    <scope>NUCLEOTIDE SEQUENCE</scope>
    <source>
        <strain evidence="3">LADL-07285A</strain>
    </source>
</reference>
<dbReference type="InterPro" id="IPR011006">
    <property type="entry name" value="CheY-like_superfamily"/>
</dbReference>
<comment type="caution">
    <text evidence="1">Lacks conserved residue(s) required for the propagation of feature annotation.</text>
</comment>
<evidence type="ECO:0000259" key="2">
    <source>
        <dbReference type="PROSITE" id="PS50110"/>
    </source>
</evidence>
<dbReference type="AlphaFoldDB" id="A0AAW9YTA4"/>
<proteinExistence type="predicted"/>
<protein>
    <submittedName>
        <fullName evidence="3">DNA-binding response regulator</fullName>
    </submittedName>
</protein>
<keyword evidence="3" id="KW-0238">DNA-binding</keyword>
<feature type="domain" description="Response regulatory" evidence="2">
    <location>
        <begin position="4"/>
        <end position="43"/>
    </location>
</feature>
<accession>A0AAW9YTA4</accession>
<dbReference type="RefSeq" id="WP_149217339.1">
    <property type="nucleotide sequence ID" value="NZ_CP012153.2"/>
</dbReference>
<sequence length="43" mass="4717">MIKKILIVEDEPQIKKLLEKTFLVLGYDVESAPTASIATSLLG</sequence>